<feature type="region of interest" description="Disordered" evidence="1">
    <location>
        <begin position="200"/>
        <end position="235"/>
    </location>
</feature>
<protein>
    <submittedName>
        <fullName evidence="2">Uncharacterized protein</fullName>
    </submittedName>
</protein>
<name>A0A7C8PWP7_ORBOL</name>
<dbReference type="Proteomes" id="UP000297595">
    <property type="component" value="Unassembled WGS sequence"/>
</dbReference>
<feature type="compositionally biased region" description="Basic and acidic residues" evidence="1">
    <location>
        <begin position="200"/>
        <end position="209"/>
    </location>
</feature>
<evidence type="ECO:0000313" key="2">
    <source>
        <dbReference type="EMBL" id="TGJ64628.1"/>
    </source>
</evidence>
<sequence length="235" mass="27020">MQGRFHEPRPNTVRVTRQHDHRPKCLNGTFVQPLQFSHLDSIRLSLRSAMSLVTGFPSNFGVNTPPHVPKPKPGRRNNLTTSYIISAFSDEYWQRERGSRNGIGRMQNILTVIQEICQIILSEYKDQFSTKFPTYLKQTSALKHEMYAKFLVLLQTHNVESEGDRSLIEEMMAATDPLDPIERSEGRQWLFEHCMRRATDNHGAREKNKNPAKKRHRGVAHWVDGGDSSGSKHSQ</sequence>
<accession>A0A7C8PWP7</accession>
<dbReference type="AlphaFoldDB" id="A0A7C8PWP7"/>
<feature type="compositionally biased region" description="Basic residues" evidence="1">
    <location>
        <begin position="210"/>
        <end position="219"/>
    </location>
</feature>
<evidence type="ECO:0000256" key="1">
    <source>
        <dbReference type="SAM" id="MobiDB-lite"/>
    </source>
</evidence>
<evidence type="ECO:0000313" key="3">
    <source>
        <dbReference type="Proteomes" id="UP000297595"/>
    </source>
</evidence>
<reference evidence="2 3" key="1">
    <citation type="submission" date="2019-03" db="EMBL/GenBank/DDBJ databases">
        <title>Nematode-trapping fungi genome.</title>
        <authorList>
            <person name="Vidal-Diez De Ulzurrun G."/>
        </authorList>
    </citation>
    <scope>NUCLEOTIDE SEQUENCE [LARGE SCALE GENOMIC DNA]</scope>
    <source>
        <strain evidence="2 3">TWF154</strain>
    </source>
</reference>
<comment type="caution">
    <text evidence="2">The sequence shown here is derived from an EMBL/GenBank/DDBJ whole genome shotgun (WGS) entry which is preliminary data.</text>
</comment>
<proteinExistence type="predicted"/>
<organism evidence="2 3">
    <name type="scientific">Orbilia oligospora</name>
    <name type="common">Nematode-trapping fungus</name>
    <name type="synonym">Arthrobotrys oligospora</name>
    <dbReference type="NCBI Taxonomy" id="2813651"/>
    <lineage>
        <taxon>Eukaryota</taxon>
        <taxon>Fungi</taxon>
        <taxon>Dikarya</taxon>
        <taxon>Ascomycota</taxon>
        <taxon>Pezizomycotina</taxon>
        <taxon>Orbiliomycetes</taxon>
        <taxon>Orbiliales</taxon>
        <taxon>Orbiliaceae</taxon>
        <taxon>Orbilia</taxon>
    </lineage>
</organism>
<gene>
    <name evidence="2" type="ORF">EYR41_010672</name>
</gene>
<dbReference type="EMBL" id="SOZJ01000007">
    <property type="protein sequence ID" value="TGJ64628.1"/>
    <property type="molecule type" value="Genomic_DNA"/>
</dbReference>